<dbReference type="AlphaFoldDB" id="A0AAU9JDA1"/>
<dbReference type="EMBL" id="CAJZBQ010000021">
    <property type="protein sequence ID" value="CAG9318731.1"/>
    <property type="molecule type" value="Genomic_DNA"/>
</dbReference>
<gene>
    <name evidence="3" type="ORF">BSTOLATCC_MIC22098</name>
</gene>
<feature type="region of interest" description="Disordered" evidence="1">
    <location>
        <begin position="221"/>
        <end position="249"/>
    </location>
</feature>
<dbReference type="InterPro" id="IPR006680">
    <property type="entry name" value="Amidohydro-rel"/>
</dbReference>
<feature type="compositionally biased region" description="Acidic residues" evidence="1">
    <location>
        <begin position="222"/>
        <end position="233"/>
    </location>
</feature>
<evidence type="ECO:0000259" key="2">
    <source>
        <dbReference type="Pfam" id="PF01979"/>
    </source>
</evidence>
<dbReference type="GO" id="GO:0005737">
    <property type="term" value="C:cytoplasm"/>
    <property type="evidence" value="ECO:0007669"/>
    <property type="project" value="TreeGrafter"/>
</dbReference>
<dbReference type="PANTHER" id="PTHR43668:SF2">
    <property type="entry name" value="ALLANTOINASE"/>
    <property type="match status" value="1"/>
</dbReference>
<dbReference type="SUPFAM" id="SSF51556">
    <property type="entry name" value="Metallo-dependent hydrolases"/>
    <property type="match status" value="1"/>
</dbReference>
<sequence>MGKKAFISRHIVTFTNTTNRSNKPIFGIILVLDEVIYDVIVLDKEISVRSIIEKYNEWNPINCEDLYISPGIIDLNVRREWEDYTHLTKAAVSGGVTLLLEEVGYYIDQPPLGELYCDVGKIFTLEITNLEQLPNLASQGFFGVKGYLFPPSSTIQCIPSNLNIVFAEMAESQLTLFIDPTLPNPRMLYNSSPNRLSTLEERFESKNIDSTKTFAAAFPDAIESDGSEEENPEETPKKRFRRQTHQTKSKTFKPVINRSISSHAIVEPNVGYTRELPIPEIPEEEDEIKPNGTVKKTNYTIFDDLDKRIKENQANIENLCKAEQFTYENSGSTSYSSTSPVASKNDGFSSILALSPKTDVKIQNLDSSLLQVPSQNTNNVYQSRIAKRRPPSLSIKTELKSSKERVYLYHLANFPDSWEITGVEKIIQGLKKSLCRVHVTNLSSATALNRVRQAKEEFKCLSCEISATSLCFTSASIKDGDTRFKTAPPIRSQTNLMLLWDLLKMKGIDSIVSSHAAIKPELKALESGNFQKALNGICSLGFTLQAVWTMLNGPATSMSQLEHYIVRLAKWLSLHPAKILNVSDSRGSIEKGKFADLLIWDPYSRSTVNNVHSQYHEVSPFIGMEFMGKIHSVYVRGKRVFYEGVFKPKGKRVMKSVL</sequence>
<dbReference type="InterPro" id="IPR032466">
    <property type="entry name" value="Metal_Hydrolase"/>
</dbReference>
<protein>
    <recommendedName>
        <fullName evidence="2">Amidohydrolase-related domain-containing protein</fullName>
    </recommendedName>
</protein>
<dbReference type="GO" id="GO:0006145">
    <property type="term" value="P:purine nucleobase catabolic process"/>
    <property type="evidence" value="ECO:0007669"/>
    <property type="project" value="TreeGrafter"/>
</dbReference>
<feature type="compositionally biased region" description="Basic residues" evidence="1">
    <location>
        <begin position="238"/>
        <end position="249"/>
    </location>
</feature>
<organism evidence="3 4">
    <name type="scientific">Blepharisma stoltei</name>
    <dbReference type="NCBI Taxonomy" id="1481888"/>
    <lineage>
        <taxon>Eukaryota</taxon>
        <taxon>Sar</taxon>
        <taxon>Alveolata</taxon>
        <taxon>Ciliophora</taxon>
        <taxon>Postciliodesmatophora</taxon>
        <taxon>Heterotrichea</taxon>
        <taxon>Heterotrichida</taxon>
        <taxon>Blepharismidae</taxon>
        <taxon>Blepharisma</taxon>
    </lineage>
</organism>
<evidence type="ECO:0000256" key="1">
    <source>
        <dbReference type="SAM" id="MobiDB-lite"/>
    </source>
</evidence>
<evidence type="ECO:0000313" key="4">
    <source>
        <dbReference type="Proteomes" id="UP001162131"/>
    </source>
</evidence>
<evidence type="ECO:0000313" key="3">
    <source>
        <dbReference type="EMBL" id="CAG9318731.1"/>
    </source>
</evidence>
<dbReference type="Pfam" id="PF01979">
    <property type="entry name" value="Amidohydro_1"/>
    <property type="match status" value="1"/>
</dbReference>
<dbReference type="SUPFAM" id="SSF51338">
    <property type="entry name" value="Composite domain of metallo-dependent hydrolases"/>
    <property type="match status" value="1"/>
</dbReference>
<keyword evidence="4" id="KW-1185">Reference proteome</keyword>
<dbReference type="GO" id="GO:0004038">
    <property type="term" value="F:allantoinase activity"/>
    <property type="evidence" value="ECO:0007669"/>
    <property type="project" value="TreeGrafter"/>
</dbReference>
<proteinExistence type="predicted"/>
<reference evidence="3" key="1">
    <citation type="submission" date="2021-09" db="EMBL/GenBank/DDBJ databases">
        <authorList>
            <consortium name="AG Swart"/>
            <person name="Singh M."/>
            <person name="Singh A."/>
            <person name="Seah K."/>
            <person name="Emmerich C."/>
        </authorList>
    </citation>
    <scope>NUCLEOTIDE SEQUENCE</scope>
    <source>
        <strain evidence="3">ATCC30299</strain>
    </source>
</reference>
<dbReference type="PANTHER" id="PTHR43668">
    <property type="entry name" value="ALLANTOINASE"/>
    <property type="match status" value="1"/>
</dbReference>
<dbReference type="InterPro" id="IPR011059">
    <property type="entry name" value="Metal-dep_hydrolase_composite"/>
</dbReference>
<feature type="domain" description="Amidohydrolase-related" evidence="2">
    <location>
        <begin position="477"/>
        <end position="640"/>
    </location>
</feature>
<name>A0AAU9JDA1_9CILI</name>
<dbReference type="Gene3D" id="3.20.20.140">
    <property type="entry name" value="Metal-dependent hydrolases"/>
    <property type="match status" value="2"/>
</dbReference>
<comment type="caution">
    <text evidence="3">The sequence shown here is derived from an EMBL/GenBank/DDBJ whole genome shotgun (WGS) entry which is preliminary data.</text>
</comment>
<dbReference type="Proteomes" id="UP001162131">
    <property type="component" value="Unassembled WGS sequence"/>
</dbReference>
<dbReference type="InterPro" id="IPR050138">
    <property type="entry name" value="DHOase/Allantoinase_Hydrolase"/>
</dbReference>
<accession>A0AAU9JDA1</accession>